<comment type="caution">
    <text evidence="1">The sequence shown here is derived from an EMBL/GenBank/DDBJ whole genome shotgun (WGS) entry which is preliminary data.</text>
</comment>
<name>A0A149VWG5_9PROT</name>
<dbReference type="STRING" id="1789004.FEMY_19500"/>
<dbReference type="EMBL" id="LRRD01000053">
    <property type="protein sequence ID" value="KXW57526.1"/>
    <property type="molecule type" value="Genomic_DNA"/>
</dbReference>
<dbReference type="Proteomes" id="UP000075653">
    <property type="component" value="Unassembled WGS sequence"/>
</dbReference>
<sequence>MRDPVAKLYEKMTPDELATVALKAVCANDLEESRRIAGFVPRVPYTGNDLAYMRKAEGFFGMAGFFTKTFWFIRFKREESFSQAQAFAMHPEVDTEGDALSFVLQNLFKYESWLMALDGALDTVCMGANLDPDGVRRLESIERFVPMDRMEGDPLPQPDPEMVDWMTQQLTSHLDGKPE</sequence>
<proteinExistence type="predicted"/>
<gene>
    <name evidence="1" type="ORF">FEMY_19500</name>
</gene>
<dbReference type="PATRIC" id="fig|1789004.3.peg.2007"/>
<evidence type="ECO:0000313" key="1">
    <source>
        <dbReference type="EMBL" id="KXW57526.1"/>
    </source>
</evidence>
<reference evidence="1 2" key="1">
    <citation type="submission" date="2016-01" db="EMBL/GenBank/DDBJ databases">
        <title>Genome sequence of the acidophilic iron oxidising Ferrovum strain Z-31.</title>
        <authorList>
            <person name="Poehlein A."/>
            <person name="Ullrich S.R."/>
            <person name="Schloemann M."/>
            <person name="Muehling M."/>
            <person name="Daniel R."/>
        </authorList>
    </citation>
    <scope>NUCLEOTIDE SEQUENCE [LARGE SCALE GENOMIC DNA]</scope>
    <source>
        <strain evidence="1 2">Z-31</strain>
    </source>
</reference>
<accession>A0A149VWG5</accession>
<protein>
    <submittedName>
        <fullName evidence="1">Uncharacterized protein</fullName>
    </submittedName>
</protein>
<keyword evidence="2" id="KW-1185">Reference proteome</keyword>
<organism evidence="1 2">
    <name type="scientific">Ferrovum myxofaciens</name>
    <dbReference type="NCBI Taxonomy" id="416213"/>
    <lineage>
        <taxon>Bacteria</taxon>
        <taxon>Pseudomonadati</taxon>
        <taxon>Pseudomonadota</taxon>
        <taxon>Betaproteobacteria</taxon>
        <taxon>Ferrovales</taxon>
        <taxon>Ferrovaceae</taxon>
        <taxon>Ferrovum</taxon>
    </lineage>
</organism>
<evidence type="ECO:0000313" key="2">
    <source>
        <dbReference type="Proteomes" id="UP000075653"/>
    </source>
</evidence>
<dbReference type="RefSeq" id="WP_062188365.1">
    <property type="nucleotide sequence ID" value="NZ_LRRD01000053.1"/>
</dbReference>
<dbReference type="AlphaFoldDB" id="A0A149VWG5"/>